<dbReference type="EMBL" id="VSSQ01007623">
    <property type="protein sequence ID" value="MPM36488.1"/>
    <property type="molecule type" value="Genomic_DNA"/>
</dbReference>
<gene>
    <name evidence="1" type="ORF">SDC9_83086</name>
</gene>
<accession>A0A644Z878</accession>
<proteinExistence type="predicted"/>
<name>A0A644Z878_9ZZZZ</name>
<protein>
    <submittedName>
        <fullName evidence="1">Uncharacterized protein</fullName>
    </submittedName>
</protein>
<organism evidence="1">
    <name type="scientific">bioreactor metagenome</name>
    <dbReference type="NCBI Taxonomy" id="1076179"/>
    <lineage>
        <taxon>unclassified sequences</taxon>
        <taxon>metagenomes</taxon>
        <taxon>ecological metagenomes</taxon>
    </lineage>
</organism>
<comment type="caution">
    <text evidence="1">The sequence shown here is derived from an EMBL/GenBank/DDBJ whole genome shotgun (WGS) entry which is preliminary data.</text>
</comment>
<evidence type="ECO:0000313" key="1">
    <source>
        <dbReference type="EMBL" id="MPM36488.1"/>
    </source>
</evidence>
<dbReference type="AlphaFoldDB" id="A0A644Z878"/>
<reference evidence="1" key="1">
    <citation type="submission" date="2019-08" db="EMBL/GenBank/DDBJ databases">
        <authorList>
            <person name="Kucharzyk K."/>
            <person name="Murdoch R.W."/>
            <person name="Higgins S."/>
            <person name="Loffler F."/>
        </authorList>
    </citation>
    <scope>NUCLEOTIDE SEQUENCE</scope>
</reference>
<sequence>MVVILGRWLNKGQQVAAAHIGGRRERDMYGGVAVCCNGYIHHYPFERAGDGKAACRKGSAVKRRVVFFGGIQSLQTRKHNGSVHGNILEIPVVKTPRNPACVSEPVFDSHIVKVDAIFCEDYRTIQGITYVSEIDQE</sequence>